<dbReference type="Gene3D" id="3.30.465.10">
    <property type="match status" value="1"/>
</dbReference>
<evidence type="ECO:0000313" key="6">
    <source>
        <dbReference type="Proteomes" id="UP000807353"/>
    </source>
</evidence>
<dbReference type="InterPro" id="IPR050432">
    <property type="entry name" value="FAD-linked_Oxidoreductases_BP"/>
</dbReference>
<feature type="domain" description="FAD-binding PCMH-type" evidence="4">
    <location>
        <begin position="116"/>
        <end position="303"/>
    </location>
</feature>
<dbReference type="SUPFAM" id="SSF56176">
    <property type="entry name" value="FAD-binding/transporter-associated domain-like"/>
    <property type="match status" value="1"/>
</dbReference>
<evidence type="ECO:0000256" key="1">
    <source>
        <dbReference type="ARBA" id="ARBA00005466"/>
    </source>
</evidence>
<dbReference type="GO" id="GO:0016491">
    <property type="term" value="F:oxidoreductase activity"/>
    <property type="evidence" value="ECO:0007669"/>
    <property type="project" value="UniProtKB-KW"/>
</dbReference>
<protein>
    <recommendedName>
        <fullName evidence="4">FAD-binding PCMH-type domain-containing protein</fullName>
    </recommendedName>
</protein>
<dbReference type="Proteomes" id="UP000807353">
    <property type="component" value="Unassembled WGS sequence"/>
</dbReference>
<feature type="signal peptide" evidence="3">
    <location>
        <begin position="1"/>
        <end position="16"/>
    </location>
</feature>
<dbReference type="InterPro" id="IPR006094">
    <property type="entry name" value="Oxid_FAD_bind_N"/>
</dbReference>
<dbReference type="InterPro" id="IPR036318">
    <property type="entry name" value="FAD-bd_PCMH-like_sf"/>
</dbReference>
<dbReference type="PROSITE" id="PS51387">
    <property type="entry name" value="FAD_PCMH"/>
    <property type="match status" value="1"/>
</dbReference>
<dbReference type="OrthoDB" id="9983560at2759"/>
<evidence type="ECO:0000256" key="3">
    <source>
        <dbReference type="SAM" id="SignalP"/>
    </source>
</evidence>
<dbReference type="GO" id="GO:0071949">
    <property type="term" value="F:FAD binding"/>
    <property type="evidence" value="ECO:0007669"/>
    <property type="project" value="InterPro"/>
</dbReference>
<organism evidence="5 6">
    <name type="scientific">Collybia nuda</name>
    <dbReference type="NCBI Taxonomy" id="64659"/>
    <lineage>
        <taxon>Eukaryota</taxon>
        <taxon>Fungi</taxon>
        <taxon>Dikarya</taxon>
        <taxon>Basidiomycota</taxon>
        <taxon>Agaricomycotina</taxon>
        <taxon>Agaricomycetes</taxon>
        <taxon>Agaricomycetidae</taxon>
        <taxon>Agaricales</taxon>
        <taxon>Tricholomatineae</taxon>
        <taxon>Clitocybaceae</taxon>
        <taxon>Collybia</taxon>
    </lineage>
</organism>
<keyword evidence="6" id="KW-1185">Reference proteome</keyword>
<accession>A0A9P5XYW9</accession>
<sequence>MKIAWLVLSLVHLALSKPSCRCLYGEACWPKESDFSDLALQLSQPLLYPKPPGSACYPANNPSGNCSEVMLNALHGRWRSDQPGSMQAPNFETFMFLNGTISACYINATLGFPCTQGSVPEIGVNARTIQDVQATVKFASTHNLRLVVKNTGHDYLGRSTARGGLLLWTHNLKNVSYNPAFVPSGAPPEKNYKVSFLALTVGAGVQWYEAYDAAQAQGRVIVGGAGSTVGAAGGWIMGGGHSPLSGRHGLGVDNIIEFGVVTADGAYRTVNAYKNPDLFWALRGGGGGTYAVVLSATYETHDPVPLTTIIGQANFTSPTIAKSVITEFVRVHPTLADAGWGGYSFLSKESLSFAFVAHNVTVTDASTALEPFLSSARNATGGGPLFQSVTLPYDSFYTFYLETFITDGEVGTNMELGSRLLPHDLSKQNPEKVAEIMLAIPQGVGINFVAGGAVSKVDPETTGLHPDWRKAIALVFFIEGWVDGTPASDIQAARARIRNGLDTLDGLAPGSATYFNEASLYEKNPQKTFFGSHYKKLKDIKDKYDPMGLFIVASGVSSEDWDGSLNCRLN</sequence>
<keyword evidence="2" id="KW-0560">Oxidoreductase</keyword>
<dbReference type="InterPro" id="IPR016166">
    <property type="entry name" value="FAD-bd_PCMH"/>
</dbReference>
<gene>
    <name evidence="5" type="ORF">BDZ94DRAFT_1284944</name>
</gene>
<dbReference type="Pfam" id="PF01565">
    <property type="entry name" value="FAD_binding_4"/>
    <property type="match status" value="1"/>
</dbReference>
<evidence type="ECO:0000256" key="2">
    <source>
        <dbReference type="ARBA" id="ARBA00023002"/>
    </source>
</evidence>
<comment type="caution">
    <text evidence="5">The sequence shown here is derived from an EMBL/GenBank/DDBJ whole genome shotgun (WGS) entry which is preliminary data.</text>
</comment>
<dbReference type="InterPro" id="IPR012951">
    <property type="entry name" value="BBE"/>
</dbReference>
<dbReference type="EMBL" id="MU150346">
    <property type="protein sequence ID" value="KAF9458246.1"/>
    <property type="molecule type" value="Genomic_DNA"/>
</dbReference>
<dbReference type="PANTHER" id="PTHR13878">
    <property type="entry name" value="GULONOLACTONE OXIDASE"/>
    <property type="match status" value="1"/>
</dbReference>
<dbReference type="InterPro" id="IPR016169">
    <property type="entry name" value="FAD-bd_PCMH_sub2"/>
</dbReference>
<dbReference type="AlphaFoldDB" id="A0A9P5XYW9"/>
<evidence type="ECO:0000259" key="4">
    <source>
        <dbReference type="PROSITE" id="PS51387"/>
    </source>
</evidence>
<dbReference type="PANTHER" id="PTHR13878:SF91">
    <property type="entry name" value="FAD BINDING DOMAIN PROTEIN (AFU_ORTHOLOGUE AFUA_6G12070)-RELATED"/>
    <property type="match status" value="1"/>
</dbReference>
<proteinExistence type="inferred from homology"/>
<dbReference type="Pfam" id="PF08031">
    <property type="entry name" value="BBE"/>
    <property type="match status" value="1"/>
</dbReference>
<keyword evidence="3" id="KW-0732">Signal</keyword>
<comment type="similarity">
    <text evidence="1">Belongs to the oxygen-dependent FAD-linked oxidoreductase family.</text>
</comment>
<name>A0A9P5XYW9_9AGAR</name>
<reference evidence="5" key="1">
    <citation type="submission" date="2020-11" db="EMBL/GenBank/DDBJ databases">
        <authorList>
            <consortium name="DOE Joint Genome Institute"/>
            <person name="Ahrendt S."/>
            <person name="Riley R."/>
            <person name="Andreopoulos W."/>
            <person name="Labutti K."/>
            <person name="Pangilinan J."/>
            <person name="Ruiz-Duenas F.J."/>
            <person name="Barrasa J.M."/>
            <person name="Sanchez-Garcia M."/>
            <person name="Camarero S."/>
            <person name="Miyauchi S."/>
            <person name="Serrano A."/>
            <person name="Linde D."/>
            <person name="Babiker R."/>
            <person name="Drula E."/>
            <person name="Ayuso-Fernandez I."/>
            <person name="Pacheco R."/>
            <person name="Padilla G."/>
            <person name="Ferreira P."/>
            <person name="Barriuso J."/>
            <person name="Kellner H."/>
            <person name="Castanera R."/>
            <person name="Alfaro M."/>
            <person name="Ramirez L."/>
            <person name="Pisabarro A.G."/>
            <person name="Kuo A."/>
            <person name="Tritt A."/>
            <person name="Lipzen A."/>
            <person name="He G."/>
            <person name="Yan M."/>
            <person name="Ng V."/>
            <person name="Cullen D."/>
            <person name="Martin F."/>
            <person name="Rosso M.-N."/>
            <person name="Henrissat B."/>
            <person name="Hibbett D."/>
            <person name="Martinez A.T."/>
            <person name="Grigoriev I.V."/>
        </authorList>
    </citation>
    <scope>NUCLEOTIDE SEQUENCE</scope>
    <source>
        <strain evidence="5">CBS 247.69</strain>
    </source>
</reference>
<feature type="chain" id="PRO_5040479652" description="FAD-binding PCMH-type domain-containing protein" evidence="3">
    <location>
        <begin position="17"/>
        <end position="570"/>
    </location>
</feature>
<evidence type="ECO:0000313" key="5">
    <source>
        <dbReference type="EMBL" id="KAF9458246.1"/>
    </source>
</evidence>